<proteinExistence type="predicted"/>
<evidence type="ECO:0000313" key="2">
    <source>
        <dbReference type="Proteomes" id="UP000824533"/>
    </source>
</evidence>
<dbReference type="EMBL" id="CM034413">
    <property type="protein sequence ID" value="KAJ0170654.1"/>
    <property type="molecule type" value="Genomic_DNA"/>
</dbReference>
<evidence type="ECO:0000313" key="1">
    <source>
        <dbReference type="EMBL" id="KAJ0170654.1"/>
    </source>
</evidence>
<reference evidence="1 2" key="1">
    <citation type="journal article" date="2021" name="Front. Genet.">
        <title>Chromosome-Level Genome Assembly Reveals Significant Gene Expansion in the Toll and IMD Signaling Pathways of Dendrolimus kikuchii.</title>
        <authorList>
            <person name="Zhou J."/>
            <person name="Wu P."/>
            <person name="Xiong Z."/>
            <person name="Liu N."/>
            <person name="Zhao N."/>
            <person name="Ji M."/>
            <person name="Qiu Y."/>
            <person name="Yang B."/>
        </authorList>
    </citation>
    <scope>NUCLEOTIDE SEQUENCE [LARGE SCALE GENOMIC DNA]</scope>
    <source>
        <strain evidence="1">Ann1</strain>
    </source>
</reference>
<comment type="caution">
    <text evidence="1">The sequence shown here is derived from an EMBL/GenBank/DDBJ whole genome shotgun (WGS) entry which is preliminary data.</text>
</comment>
<keyword evidence="2" id="KW-1185">Reference proteome</keyword>
<accession>A0ACC1CGE7</accession>
<dbReference type="Proteomes" id="UP000824533">
    <property type="component" value="Linkage Group LG27"/>
</dbReference>
<protein>
    <submittedName>
        <fullName evidence="1">Uncharacterized protein</fullName>
    </submittedName>
</protein>
<name>A0ACC1CGE7_9NEOP</name>
<organism evidence="1 2">
    <name type="scientific">Dendrolimus kikuchii</name>
    <dbReference type="NCBI Taxonomy" id="765133"/>
    <lineage>
        <taxon>Eukaryota</taxon>
        <taxon>Metazoa</taxon>
        <taxon>Ecdysozoa</taxon>
        <taxon>Arthropoda</taxon>
        <taxon>Hexapoda</taxon>
        <taxon>Insecta</taxon>
        <taxon>Pterygota</taxon>
        <taxon>Neoptera</taxon>
        <taxon>Endopterygota</taxon>
        <taxon>Lepidoptera</taxon>
        <taxon>Glossata</taxon>
        <taxon>Ditrysia</taxon>
        <taxon>Bombycoidea</taxon>
        <taxon>Lasiocampidae</taxon>
        <taxon>Dendrolimus</taxon>
    </lineage>
</organism>
<sequence>MRKGAADKSQEITRPSTTDGKRVSVDSINNTVIILSLSSRVFCTPMVVEFEYRALLLLCDCLLYELQIITQDLVDEIFDGVVAKVERSGRRSPLCTVALVQEDEDAQSGAGGGGGARGGEEKLEIARGGSLVAEGDRCSRVVTLVFTLCRGLCFDIDAPAVEMSGARAPPPPPPPPCALASLARTPSLSVSLSLRLRPHRPRRRRDAAV</sequence>
<gene>
    <name evidence="1" type="ORF">K1T71_014025</name>
</gene>